<keyword evidence="1" id="KW-0812">Transmembrane</keyword>
<keyword evidence="3" id="KW-1185">Reference proteome</keyword>
<gene>
    <name evidence="2" type="ORF">AN619_02860</name>
</gene>
<feature type="transmembrane region" description="Helical" evidence="1">
    <location>
        <begin position="130"/>
        <end position="146"/>
    </location>
</feature>
<dbReference type="SUPFAM" id="SSF53850">
    <property type="entry name" value="Periplasmic binding protein-like II"/>
    <property type="match status" value="1"/>
</dbReference>
<dbReference type="RefSeq" id="WP_068554360.1">
    <property type="nucleotide sequence ID" value="NZ_LOEE01000007.1"/>
</dbReference>
<dbReference type="STRING" id="520762.AN619_02860"/>
<evidence type="ECO:0000256" key="1">
    <source>
        <dbReference type="SAM" id="Phobius"/>
    </source>
</evidence>
<proteinExistence type="predicted"/>
<dbReference type="EMBL" id="LOEE01000007">
    <property type="protein sequence ID" value="KXG78098.1"/>
    <property type="molecule type" value="Genomic_DNA"/>
</dbReference>
<evidence type="ECO:0000313" key="2">
    <source>
        <dbReference type="EMBL" id="KXG78098.1"/>
    </source>
</evidence>
<reference evidence="2 3" key="1">
    <citation type="submission" date="2015-12" db="EMBL/GenBank/DDBJ databases">
        <title>Draft genome sequence of the thermoanaerobe Thermotalea metallivorans, an isolate from the runoff channel of the Great Artesian Basin, Australia.</title>
        <authorList>
            <person name="Patel B.K."/>
        </authorList>
    </citation>
    <scope>NUCLEOTIDE SEQUENCE [LARGE SCALE GENOMIC DNA]</scope>
    <source>
        <strain evidence="2 3">B2-1</strain>
    </source>
</reference>
<feature type="transmembrane region" description="Helical" evidence="1">
    <location>
        <begin position="106"/>
        <end position="124"/>
    </location>
</feature>
<accession>A0A140LC23</accession>
<feature type="transmembrane region" description="Helical" evidence="1">
    <location>
        <begin position="49"/>
        <end position="68"/>
    </location>
</feature>
<dbReference type="Proteomes" id="UP000070456">
    <property type="component" value="Unassembled WGS sequence"/>
</dbReference>
<keyword evidence="1" id="KW-0472">Membrane</keyword>
<dbReference type="Gene3D" id="3.40.190.10">
    <property type="entry name" value="Periplasmic binding protein-like II"/>
    <property type="match status" value="2"/>
</dbReference>
<organism evidence="2 3">
    <name type="scientific">Thermotalea metallivorans</name>
    <dbReference type="NCBI Taxonomy" id="520762"/>
    <lineage>
        <taxon>Bacteria</taxon>
        <taxon>Bacillati</taxon>
        <taxon>Bacillota</taxon>
        <taxon>Clostridia</taxon>
        <taxon>Peptostreptococcales</taxon>
        <taxon>Thermotaleaceae</taxon>
        <taxon>Thermotalea</taxon>
    </lineage>
</organism>
<dbReference type="AlphaFoldDB" id="A0A140LC23"/>
<evidence type="ECO:0000313" key="3">
    <source>
        <dbReference type="Proteomes" id="UP000070456"/>
    </source>
</evidence>
<keyword evidence="1" id="KW-1133">Transmembrane helix</keyword>
<protein>
    <submittedName>
        <fullName evidence="2">Uncharacterized protein</fullName>
    </submittedName>
</protein>
<sequence>MYPDIAPVATDFSVIDRDVLEPVDEYLTREELEDYKVQALNAVRYKGKIWWFPWMMTTYTMLLNLDLFHEKGVDPPKDGNWTYDEFMETIEHLHLKLIGFMKIQNYNFLFINIKILFFKLYLYNTKNKNIFTNIYIMVYYIIVSRYKKRL</sequence>
<dbReference type="OrthoDB" id="9766758at2"/>
<comment type="caution">
    <text evidence="2">The sequence shown here is derived from an EMBL/GenBank/DDBJ whole genome shotgun (WGS) entry which is preliminary data.</text>
</comment>
<name>A0A140LC23_9FIRM</name>